<feature type="region of interest" description="Disordered" evidence="1">
    <location>
        <begin position="1"/>
        <end position="86"/>
    </location>
</feature>
<comment type="caution">
    <text evidence="2">The sequence shown here is derived from an EMBL/GenBank/DDBJ whole genome shotgun (WGS) entry which is preliminary data.</text>
</comment>
<dbReference type="PANTHER" id="PTHR33144:SF52">
    <property type="match status" value="1"/>
</dbReference>
<evidence type="ECO:0000256" key="1">
    <source>
        <dbReference type="SAM" id="MobiDB-lite"/>
    </source>
</evidence>
<name>A0AAD4VV54_PRUDU</name>
<keyword evidence="3" id="KW-1185">Reference proteome</keyword>
<evidence type="ECO:0000313" key="2">
    <source>
        <dbReference type="EMBL" id="KAI5331376.1"/>
    </source>
</evidence>
<protein>
    <recommendedName>
        <fullName evidence="4">Transposase, Ptta/En/Spm, plant</fullName>
    </recommendedName>
</protein>
<feature type="compositionally biased region" description="Polar residues" evidence="1">
    <location>
        <begin position="20"/>
        <end position="39"/>
    </location>
</feature>
<feature type="compositionally biased region" description="Basic residues" evidence="1">
    <location>
        <begin position="50"/>
        <end position="61"/>
    </location>
</feature>
<gene>
    <name evidence="2" type="ORF">L3X38_021502</name>
</gene>
<proteinExistence type="predicted"/>
<feature type="compositionally biased region" description="Basic residues" evidence="1">
    <location>
        <begin position="1"/>
        <end position="10"/>
    </location>
</feature>
<reference evidence="2 3" key="1">
    <citation type="journal article" date="2022" name="G3 (Bethesda)">
        <title>Whole-genome sequence and methylome profiling of the almond [Prunus dulcis (Mill.) D.A. Webb] cultivar 'Nonpareil'.</title>
        <authorList>
            <person name="D'Amico-Willman K.M."/>
            <person name="Ouma W.Z."/>
            <person name="Meulia T."/>
            <person name="Sideli G.M."/>
            <person name="Gradziel T.M."/>
            <person name="Fresnedo-Ramirez J."/>
        </authorList>
    </citation>
    <scope>NUCLEOTIDE SEQUENCE [LARGE SCALE GENOMIC DNA]</scope>
    <source>
        <strain evidence="2">Clone GOH B32 T37-40</strain>
    </source>
</reference>
<dbReference type="Proteomes" id="UP001054821">
    <property type="component" value="Chromosome 4"/>
</dbReference>
<dbReference type="EMBL" id="JAJFAZ020000004">
    <property type="protein sequence ID" value="KAI5331376.1"/>
    <property type="molecule type" value="Genomic_DNA"/>
</dbReference>
<sequence>MSSISKRRRLSPPAAPTQPPTVSTGRLSPTQTQSSSGTLSPPPHPPMRASSRHRYPSRTRRATSSSAVADDMIDSNSVENGSGRLPTIRDIKQWPRTKGVRGACKAVKTTRIVRTSNNRIKVIFHPKYNKPVDENISSMLSHDLGAIIRSKCPMNHGYWEDLLEDKKKDLTDEITVNFDIDLDIAGHRGYIDLVMARRFRDFKHELHKHFQLFSSPEEALAKPPLEIIERDAVHEWKYLWEHFQSQDFLRASNANKANRSKKKMEHRAGSLSFSHIVMQCAEEGSQFAEIDAFEKAYAGKNKQWTNETAKAKHDEMVAKKNEYLKELAKEYPEGTPLDEMLIADQDAGRNIVMDILGKKPGRQKCGLGFGRVRGSKTFSSPSLASSTRLQQLEDQLVAERTAREATQNYLQKIVQQISSIVPRFVPPPVDFLVTPETEHVDDEDHDHTSLE</sequence>
<evidence type="ECO:0008006" key="4">
    <source>
        <dbReference type="Google" id="ProtNLM"/>
    </source>
</evidence>
<organism evidence="2 3">
    <name type="scientific">Prunus dulcis</name>
    <name type="common">Almond</name>
    <name type="synonym">Amygdalus dulcis</name>
    <dbReference type="NCBI Taxonomy" id="3755"/>
    <lineage>
        <taxon>Eukaryota</taxon>
        <taxon>Viridiplantae</taxon>
        <taxon>Streptophyta</taxon>
        <taxon>Embryophyta</taxon>
        <taxon>Tracheophyta</taxon>
        <taxon>Spermatophyta</taxon>
        <taxon>Magnoliopsida</taxon>
        <taxon>eudicotyledons</taxon>
        <taxon>Gunneridae</taxon>
        <taxon>Pentapetalae</taxon>
        <taxon>rosids</taxon>
        <taxon>fabids</taxon>
        <taxon>Rosales</taxon>
        <taxon>Rosaceae</taxon>
        <taxon>Amygdaloideae</taxon>
        <taxon>Amygdaleae</taxon>
        <taxon>Prunus</taxon>
    </lineage>
</organism>
<dbReference type="Pfam" id="PF03004">
    <property type="entry name" value="Transposase_24"/>
    <property type="match status" value="1"/>
</dbReference>
<dbReference type="AlphaFoldDB" id="A0AAD4VV54"/>
<accession>A0AAD4VV54</accession>
<dbReference type="PANTHER" id="PTHR33144">
    <property type="entry name" value="OS10G0409366 PROTEIN-RELATED"/>
    <property type="match status" value="1"/>
</dbReference>
<evidence type="ECO:0000313" key="3">
    <source>
        <dbReference type="Proteomes" id="UP001054821"/>
    </source>
</evidence>
<dbReference type="InterPro" id="IPR004252">
    <property type="entry name" value="Probable_transposase_24"/>
</dbReference>